<evidence type="ECO:0000256" key="4">
    <source>
        <dbReference type="ARBA" id="ARBA00022533"/>
    </source>
</evidence>
<dbReference type="NCBIfam" id="NF001097">
    <property type="entry name" value="PRK00129.1"/>
    <property type="match status" value="1"/>
</dbReference>
<evidence type="ECO:0000256" key="14">
    <source>
        <dbReference type="ARBA" id="ARBA00079807"/>
    </source>
</evidence>
<dbReference type="EMBL" id="RQVS01000013">
    <property type="protein sequence ID" value="RRJ85990.1"/>
    <property type="molecule type" value="Genomic_DNA"/>
</dbReference>
<comment type="similarity">
    <text evidence="2 15">Belongs to the UPRTase family.</text>
</comment>
<dbReference type="GO" id="GO:0044206">
    <property type="term" value="P:UMP salvage"/>
    <property type="evidence" value="ECO:0007669"/>
    <property type="project" value="UniProtKB-UniRule"/>
</dbReference>
<keyword evidence="5 15" id="KW-0328">Glycosyltransferase</keyword>
<evidence type="ECO:0000256" key="6">
    <source>
        <dbReference type="ARBA" id="ARBA00022679"/>
    </source>
</evidence>
<protein>
    <recommendedName>
        <fullName evidence="13 15">Uracil phosphoribosyltransferase</fullName>
        <ecNumber evidence="3 15">2.4.2.9</ecNumber>
    </recommendedName>
    <alternativeName>
        <fullName evidence="10 15">UMP pyrophosphorylase</fullName>
    </alternativeName>
    <alternativeName>
        <fullName evidence="14 15">UPRTase</fullName>
    </alternativeName>
</protein>
<dbReference type="FunFam" id="3.40.50.2020:FF:000003">
    <property type="entry name" value="Uracil phosphoribosyltransferase"/>
    <property type="match status" value="1"/>
</dbReference>
<organism evidence="17 18">
    <name type="scientific">Gulosibacter macacae</name>
    <dbReference type="NCBI Taxonomy" id="2488791"/>
    <lineage>
        <taxon>Bacteria</taxon>
        <taxon>Bacillati</taxon>
        <taxon>Actinomycetota</taxon>
        <taxon>Actinomycetes</taxon>
        <taxon>Micrococcales</taxon>
        <taxon>Microbacteriaceae</taxon>
        <taxon>Gulosibacter</taxon>
    </lineage>
</organism>
<gene>
    <name evidence="15" type="primary">upp</name>
    <name evidence="17" type="ORF">EG850_10640</name>
</gene>
<feature type="binding site" evidence="15">
    <location>
        <position position="195"/>
    </location>
    <ligand>
        <name>uracil</name>
        <dbReference type="ChEBI" id="CHEBI:17568"/>
    </ligand>
</feature>
<dbReference type="UniPathway" id="UPA00574">
    <property type="reaction ID" value="UER00636"/>
</dbReference>
<keyword evidence="6 15" id="KW-0808">Transferase</keyword>
<dbReference type="InterPro" id="IPR000836">
    <property type="entry name" value="PRTase_dom"/>
</dbReference>
<evidence type="ECO:0000256" key="15">
    <source>
        <dbReference type="HAMAP-Rule" id="MF_01218"/>
    </source>
</evidence>
<feature type="binding site" evidence="15">
    <location>
        <begin position="130"/>
        <end position="138"/>
    </location>
    <ligand>
        <name>5-phospho-alpha-D-ribose 1-diphosphate</name>
        <dbReference type="ChEBI" id="CHEBI:58017"/>
    </ligand>
</feature>
<comment type="cofactor">
    <cofactor evidence="15">
        <name>Mg(2+)</name>
        <dbReference type="ChEBI" id="CHEBI:18420"/>
    </cofactor>
    <text evidence="15">Binds 1 Mg(2+) ion per subunit. The magnesium is bound as Mg-PRPP.</text>
</comment>
<feature type="binding site" evidence="15">
    <location>
        <position position="78"/>
    </location>
    <ligand>
        <name>5-phospho-alpha-D-ribose 1-diphosphate</name>
        <dbReference type="ChEBI" id="CHEBI:58017"/>
    </ligand>
</feature>
<dbReference type="InterPro" id="IPR034332">
    <property type="entry name" value="Upp_B"/>
</dbReference>
<evidence type="ECO:0000256" key="9">
    <source>
        <dbReference type="ARBA" id="ARBA00023134"/>
    </source>
</evidence>
<evidence type="ECO:0000256" key="12">
    <source>
        <dbReference type="ARBA" id="ARBA00056901"/>
    </source>
</evidence>
<feature type="binding site" evidence="15">
    <location>
        <begin position="200"/>
        <end position="202"/>
    </location>
    <ligand>
        <name>uracil</name>
        <dbReference type="ChEBI" id="CHEBI:17568"/>
    </ligand>
</feature>
<dbReference type="EC" id="2.4.2.9" evidence="3 15"/>
<dbReference type="GO" id="GO:0004845">
    <property type="term" value="F:uracil phosphoribosyltransferase activity"/>
    <property type="evidence" value="ECO:0007669"/>
    <property type="project" value="UniProtKB-UniRule"/>
</dbReference>
<evidence type="ECO:0000256" key="13">
    <source>
        <dbReference type="ARBA" id="ARBA00072146"/>
    </source>
</evidence>
<comment type="pathway">
    <text evidence="1 15">Pyrimidine metabolism; UMP biosynthesis via salvage pathway; UMP from uracil: step 1/1.</text>
</comment>
<dbReference type="InterPro" id="IPR029057">
    <property type="entry name" value="PRTase-like"/>
</dbReference>
<dbReference type="InterPro" id="IPR005765">
    <property type="entry name" value="UPRT"/>
</dbReference>
<dbReference type="AlphaFoldDB" id="A0A3P3VTK1"/>
<evidence type="ECO:0000259" key="16">
    <source>
        <dbReference type="Pfam" id="PF14681"/>
    </source>
</evidence>
<dbReference type="Gene3D" id="3.40.50.2020">
    <property type="match status" value="1"/>
</dbReference>
<evidence type="ECO:0000256" key="7">
    <source>
        <dbReference type="ARBA" id="ARBA00022741"/>
    </source>
</evidence>
<dbReference type="InterPro" id="IPR050054">
    <property type="entry name" value="UPRTase/APRTase"/>
</dbReference>
<dbReference type="GO" id="GO:0005737">
    <property type="term" value="C:cytoplasm"/>
    <property type="evidence" value="ECO:0007669"/>
    <property type="project" value="UniProtKB-ARBA"/>
</dbReference>
<evidence type="ECO:0000313" key="18">
    <source>
        <dbReference type="Proteomes" id="UP000274391"/>
    </source>
</evidence>
<evidence type="ECO:0000256" key="5">
    <source>
        <dbReference type="ARBA" id="ARBA00022676"/>
    </source>
</evidence>
<proteinExistence type="inferred from homology"/>
<dbReference type="Proteomes" id="UP000274391">
    <property type="component" value="Unassembled WGS sequence"/>
</dbReference>
<dbReference type="GO" id="GO:0005525">
    <property type="term" value="F:GTP binding"/>
    <property type="evidence" value="ECO:0007669"/>
    <property type="project" value="UniProtKB-KW"/>
</dbReference>
<keyword evidence="4 15" id="KW-0021">Allosteric enzyme</keyword>
<keyword evidence="7 15" id="KW-0547">Nucleotide-binding</keyword>
<evidence type="ECO:0000256" key="11">
    <source>
        <dbReference type="ARBA" id="ARBA00052919"/>
    </source>
</evidence>
<evidence type="ECO:0000256" key="8">
    <source>
        <dbReference type="ARBA" id="ARBA00022842"/>
    </source>
</evidence>
<comment type="activity regulation">
    <text evidence="15">Allosterically activated by GTP.</text>
</comment>
<feature type="binding site" evidence="15">
    <location>
        <position position="103"/>
    </location>
    <ligand>
        <name>5-phospho-alpha-D-ribose 1-diphosphate</name>
        <dbReference type="ChEBI" id="CHEBI:58017"/>
    </ligand>
</feature>
<dbReference type="SUPFAM" id="SSF53271">
    <property type="entry name" value="PRTase-like"/>
    <property type="match status" value="1"/>
</dbReference>
<keyword evidence="8 15" id="KW-0460">Magnesium</keyword>
<feature type="binding site" evidence="15">
    <location>
        <position position="201"/>
    </location>
    <ligand>
        <name>5-phospho-alpha-D-ribose 1-diphosphate</name>
        <dbReference type="ChEBI" id="CHEBI:58017"/>
    </ligand>
</feature>
<dbReference type="RefSeq" id="WP_124973294.1">
    <property type="nucleotide sequence ID" value="NZ_RQVS01000013.1"/>
</dbReference>
<evidence type="ECO:0000313" key="17">
    <source>
        <dbReference type="EMBL" id="RRJ85990.1"/>
    </source>
</evidence>
<dbReference type="OrthoDB" id="9781675at2"/>
<comment type="function">
    <text evidence="12 15">Catalyzes the conversion of uracil and 5-phospho-alpha-D-ribose 1-diphosphate (PRPP) to UMP and diphosphate.</text>
</comment>
<accession>A0A3P3VTK1</accession>
<comment type="caution">
    <text evidence="17">The sequence shown here is derived from an EMBL/GenBank/DDBJ whole genome shotgun (WGS) entry which is preliminary data.</text>
</comment>
<evidence type="ECO:0000256" key="10">
    <source>
        <dbReference type="ARBA" id="ARBA00031082"/>
    </source>
</evidence>
<dbReference type="Pfam" id="PF14681">
    <property type="entry name" value="UPRTase"/>
    <property type="match status" value="1"/>
</dbReference>
<sequence>MQLHVANHPLIDHKMTLLRDERTPSPVFRELVAELVNLLTYEATRGLHVEDVQLRTPVSEMTGTRVREPLPLAVPIIRAGLGMLDGFLKLMPNCEVGFVGIRRNEETLQPETYAKRLPDNLAHRQCFVLDPMLATGGSLAATVQFLKDAGASEITAICLVAAPEGVELMQREFPEDDVHVLVAALDERLNDDGYIVPGLGDAGDRLYGVAV</sequence>
<dbReference type="HAMAP" id="MF_01218_B">
    <property type="entry name" value="Upp_B"/>
    <property type="match status" value="1"/>
</dbReference>
<reference evidence="17 18" key="1">
    <citation type="submission" date="2018-11" db="EMBL/GenBank/DDBJ databases">
        <title>YIM 102482-1 draft genome.</title>
        <authorList>
            <person name="Li G."/>
            <person name="Jiang Y."/>
        </authorList>
    </citation>
    <scope>NUCLEOTIDE SEQUENCE [LARGE SCALE GENOMIC DNA]</scope>
    <source>
        <strain evidence="17 18">YIM 102482-1</strain>
    </source>
</reference>
<keyword evidence="18" id="KW-1185">Reference proteome</keyword>
<evidence type="ECO:0000256" key="2">
    <source>
        <dbReference type="ARBA" id="ARBA00009516"/>
    </source>
</evidence>
<name>A0A3P3VTK1_9MICO</name>
<feature type="domain" description="Phosphoribosyltransferase" evidence="16">
    <location>
        <begin position="5"/>
        <end position="208"/>
    </location>
</feature>
<dbReference type="GO" id="GO:0000287">
    <property type="term" value="F:magnesium ion binding"/>
    <property type="evidence" value="ECO:0007669"/>
    <property type="project" value="UniProtKB-UniRule"/>
</dbReference>
<dbReference type="CDD" id="cd06223">
    <property type="entry name" value="PRTases_typeI"/>
    <property type="match status" value="1"/>
</dbReference>
<keyword evidence="9 15" id="KW-0342">GTP-binding</keyword>
<comment type="catalytic activity">
    <reaction evidence="11 15">
        <text>UMP + diphosphate = 5-phospho-alpha-D-ribose 1-diphosphate + uracil</text>
        <dbReference type="Rhea" id="RHEA:13017"/>
        <dbReference type="ChEBI" id="CHEBI:17568"/>
        <dbReference type="ChEBI" id="CHEBI:33019"/>
        <dbReference type="ChEBI" id="CHEBI:57865"/>
        <dbReference type="ChEBI" id="CHEBI:58017"/>
        <dbReference type="EC" id="2.4.2.9"/>
    </reaction>
</comment>
<dbReference type="PANTHER" id="PTHR32315">
    <property type="entry name" value="ADENINE PHOSPHORIBOSYLTRANSFERASE"/>
    <property type="match status" value="1"/>
</dbReference>
<dbReference type="NCBIfam" id="TIGR01091">
    <property type="entry name" value="upp"/>
    <property type="match status" value="1"/>
</dbReference>
<evidence type="ECO:0000256" key="3">
    <source>
        <dbReference type="ARBA" id="ARBA00011894"/>
    </source>
</evidence>
<evidence type="ECO:0000256" key="1">
    <source>
        <dbReference type="ARBA" id="ARBA00005180"/>
    </source>
</evidence>
<dbReference type="PANTHER" id="PTHR32315:SF4">
    <property type="entry name" value="URACIL PHOSPHORIBOSYLTRANSFERASE, CHLOROPLASTIC"/>
    <property type="match status" value="1"/>
</dbReference>
<dbReference type="GO" id="GO:0006223">
    <property type="term" value="P:uracil salvage"/>
    <property type="evidence" value="ECO:0007669"/>
    <property type="project" value="InterPro"/>
</dbReference>